<keyword evidence="1 3" id="KW-0808">Transferase</keyword>
<accession>A0A5P5X594</accession>
<dbReference type="EMBL" id="MK473646">
    <property type="protein sequence ID" value="QFF90423.1"/>
    <property type="molecule type" value="Genomic_DNA"/>
</dbReference>
<dbReference type="SUPFAM" id="SSF53756">
    <property type="entry name" value="UDP-Glycosyltransferase/glycogen phosphorylase"/>
    <property type="match status" value="1"/>
</dbReference>
<dbReference type="PANTHER" id="PTHR46401:SF2">
    <property type="entry name" value="GLYCOSYLTRANSFERASE WBBK-RELATED"/>
    <property type="match status" value="1"/>
</dbReference>
<dbReference type="GO" id="GO:0016757">
    <property type="term" value="F:glycosyltransferase activity"/>
    <property type="evidence" value="ECO:0007669"/>
    <property type="project" value="InterPro"/>
</dbReference>
<proteinExistence type="predicted"/>
<name>A0A5P5X594_VIBPH</name>
<evidence type="ECO:0000256" key="1">
    <source>
        <dbReference type="ARBA" id="ARBA00022679"/>
    </source>
</evidence>
<feature type="domain" description="Glycosyl transferase family 1" evidence="2">
    <location>
        <begin position="229"/>
        <end position="393"/>
    </location>
</feature>
<dbReference type="Gene3D" id="3.40.50.2000">
    <property type="entry name" value="Glycogen Phosphorylase B"/>
    <property type="match status" value="2"/>
</dbReference>
<gene>
    <name evidence="3" type="primary">rfaB</name>
</gene>
<dbReference type="PANTHER" id="PTHR46401">
    <property type="entry name" value="GLYCOSYLTRANSFERASE WBBK-RELATED"/>
    <property type="match status" value="1"/>
</dbReference>
<reference evidence="3" key="1">
    <citation type="journal article" date="2019" name="Int. J. Food Microbiol.">
        <title>Developing a novel molecular serotyping system based on capsular polysaccharide synthesis gene clusters of Vibrio parahaemolyticus.</title>
        <authorList>
            <person name="Pang Y."/>
            <person name="Guo X."/>
            <person name="Tian X."/>
            <person name="Liu F."/>
            <person name="Wang L."/>
            <person name="Wu J."/>
            <person name="Zhang S."/>
            <person name="Li S."/>
            <person name="Liu B."/>
        </authorList>
    </citation>
    <scope>NUCLEOTIDE SEQUENCE</scope>
    <source>
        <strain evidence="3">G3581</strain>
    </source>
</reference>
<evidence type="ECO:0000313" key="3">
    <source>
        <dbReference type="EMBL" id="QFF90423.1"/>
    </source>
</evidence>
<sequence>MNVSFISFSDKRGGAALAAFKQFMLLKKTHCVRYIVSEKNVDLLEVEGPNRIDSMVHFFVRCISFLLCKLQVTDNRAKHSLNIFSSRHVIKSIDLSTDVIHLHWFNNETISLGKLRDILLNSTGRFIITLHDDWFFCGSEHYSLDSSRYIYGYTRNNKNVKFFDVDRWVFNQKLSLKGLFTERKVIFTAPSRWMVERARKSLLLRTCEICYLPNLIDVDVFKPRDTLRFKEQYQIDQNKKIICFGAIGGTLNYLKGYDLLLEALQYFKRRNISKDIHLLIFGGDNRSNTKFLEFDVSYTGHVSDPLILSEIYSASDVVIVPSRIESFGQVAAESLACETPVICFDNSGVAEIVEDGLSGYHAKAFCAKDLEVKLTKILQLSDSERLLLGKHGRKSVINNYSENKVLPILENIYKI</sequence>
<organism evidence="3">
    <name type="scientific">Vibrio parahaemolyticus</name>
    <dbReference type="NCBI Taxonomy" id="670"/>
    <lineage>
        <taxon>Bacteria</taxon>
        <taxon>Pseudomonadati</taxon>
        <taxon>Pseudomonadota</taxon>
        <taxon>Gammaproteobacteria</taxon>
        <taxon>Vibrionales</taxon>
        <taxon>Vibrionaceae</taxon>
        <taxon>Vibrio</taxon>
    </lineage>
</organism>
<dbReference type="GO" id="GO:0009103">
    <property type="term" value="P:lipopolysaccharide biosynthetic process"/>
    <property type="evidence" value="ECO:0007669"/>
    <property type="project" value="TreeGrafter"/>
</dbReference>
<dbReference type="AlphaFoldDB" id="A0A5P5X594"/>
<dbReference type="InterPro" id="IPR001296">
    <property type="entry name" value="Glyco_trans_1"/>
</dbReference>
<protein>
    <submittedName>
        <fullName evidence="3">Putative glycosyl transferase</fullName>
    </submittedName>
</protein>
<dbReference type="Pfam" id="PF00534">
    <property type="entry name" value="Glycos_transf_1"/>
    <property type="match status" value="1"/>
</dbReference>
<dbReference type="RefSeq" id="WP_140367229.1">
    <property type="nucleotide sequence ID" value="NZ_QRSI01000005.1"/>
</dbReference>
<evidence type="ECO:0000259" key="2">
    <source>
        <dbReference type="Pfam" id="PF00534"/>
    </source>
</evidence>